<evidence type="ECO:0000256" key="4">
    <source>
        <dbReference type="SAM" id="MobiDB-lite"/>
    </source>
</evidence>
<dbReference type="InterPro" id="IPR008972">
    <property type="entry name" value="Cupredoxin"/>
</dbReference>
<dbReference type="InterPro" id="IPR011707">
    <property type="entry name" value="Cu-oxidase-like_N"/>
</dbReference>
<dbReference type="CDD" id="cd04202">
    <property type="entry name" value="CuRO_D2_2dMcoN_like"/>
    <property type="match status" value="1"/>
</dbReference>
<dbReference type="Proteomes" id="UP001501326">
    <property type="component" value="Unassembled WGS sequence"/>
</dbReference>
<dbReference type="PANTHER" id="PTHR11709:SF394">
    <property type="entry name" value="FI03373P-RELATED"/>
    <property type="match status" value="1"/>
</dbReference>
<keyword evidence="5" id="KW-0812">Transmembrane</keyword>
<dbReference type="EMBL" id="BAAARN010000002">
    <property type="protein sequence ID" value="GAA2737312.1"/>
    <property type="molecule type" value="Genomic_DNA"/>
</dbReference>
<keyword evidence="9" id="KW-1185">Reference proteome</keyword>
<dbReference type="PROSITE" id="PS00080">
    <property type="entry name" value="MULTICOPPER_OXIDASE2"/>
    <property type="match status" value="1"/>
</dbReference>
<organism evidence="8 9">
    <name type="scientific">Pedococcus aerophilus</name>
    <dbReference type="NCBI Taxonomy" id="436356"/>
    <lineage>
        <taxon>Bacteria</taxon>
        <taxon>Bacillati</taxon>
        <taxon>Actinomycetota</taxon>
        <taxon>Actinomycetes</taxon>
        <taxon>Micrococcales</taxon>
        <taxon>Intrasporangiaceae</taxon>
        <taxon>Pedococcus</taxon>
    </lineage>
</organism>
<evidence type="ECO:0000259" key="7">
    <source>
        <dbReference type="Pfam" id="PF07732"/>
    </source>
</evidence>
<dbReference type="InterPro" id="IPR045087">
    <property type="entry name" value="Cu-oxidase_fam"/>
</dbReference>
<dbReference type="SUPFAM" id="SSF49503">
    <property type="entry name" value="Cupredoxins"/>
    <property type="match status" value="3"/>
</dbReference>
<dbReference type="RefSeq" id="WP_344193670.1">
    <property type="nucleotide sequence ID" value="NZ_BAAARN010000002.1"/>
</dbReference>
<feature type="region of interest" description="Disordered" evidence="4">
    <location>
        <begin position="1"/>
        <end position="24"/>
    </location>
</feature>
<keyword evidence="5" id="KW-0472">Membrane</keyword>
<accession>A0ABN3URR1</accession>
<protein>
    <recommendedName>
        <fullName evidence="10">Copper-containing nitrite reductase</fullName>
    </recommendedName>
</protein>
<feature type="domain" description="Plastocyanin-like" evidence="6">
    <location>
        <begin position="417"/>
        <end position="519"/>
    </location>
</feature>
<evidence type="ECO:0008006" key="10">
    <source>
        <dbReference type="Google" id="ProtNLM"/>
    </source>
</evidence>
<evidence type="ECO:0000259" key="6">
    <source>
        <dbReference type="Pfam" id="PF07731"/>
    </source>
</evidence>
<name>A0ABN3URR1_9MICO</name>
<dbReference type="Pfam" id="PF07732">
    <property type="entry name" value="Cu-oxidase_3"/>
    <property type="match status" value="1"/>
</dbReference>
<evidence type="ECO:0000256" key="1">
    <source>
        <dbReference type="ARBA" id="ARBA00022723"/>
    </source>
</evidence>
<dbReference type="PANTHER" id="PTHR11709">
    <property type="entry name" value="MULTI-COPPER OXIDASE"/>
    <property type="match status" value="1"/>
</dbReference>
<dbReference type="Pfam" id="PF07731">
    <property type="entry name" value="Cu-oxidase_2"/>
    <property type="match status" value="1"/>
</dbReference>
<feature type="transmembrane region" description="Helical" evidence="5">
    <location>
        <begin position="35"/>
        <end position="54"/>
    </location>
</feature>
<feature type="region of interest" description="Disordered" evidence="4">
    <location>
        <begin position="85"/>
        <end position="111"/>
    </location>
</feature>
<evidence type="ECO:0000313" key="9">
    <source>
        <dbReference type="Proteomes" id="UP001501326"/>
    </source>
</evidence>
<reference evidence="8 9" key="1">
    <citation type="journal article" date="2019" name="Int. J. Syst. Evol. Microbiol.">
        <title>The Global Catalogue of Microorganisms (GCM) 10K type strain sequencing project: providing services to taxonomists for standard genome sequencing and annotation.</title>
        <authorList>
            <consortium name="The Broad Institute Genomics Platform"/>
            <consortium name="The Broad Institute Genome Sequencing Center for Infectious Disease"/>
            <person name="Wu L."/>
            <person name="Ma J."/>
        </authorList>
    </citation>
    <scope>NUCLEOTIDE SEQUENCE [LARGE SCALE GENOMIC DNA]</scope>
    <source>
        <strain evidence="8 9">JCM 16378</strain>
    </source>
</reference>
<evidence type="ECO:0000256" key="3">
    <source>
        <dbReference type="ARBA" id="ARBA00023008"/>
    </source>
</evidence>
<dbReference type="InterPro" id="IPR002355">
    <property type="entry name" value="Cu_oxidase_Cu_BS"/>
</dbReference>
<proteinExistence type="predicted"/>
<keyword evidence="1" id="KW-0479">Metal-binding</keyword>
<comment type="caution">
    <text evidence="8">The sequence shown here is derived from an EMBL/GenBank/DDBJ whole genome shotgun (WGS) entry which is preliminary data.</text>
</comment>
<keyword evidence="2" id="KW-0560">Oxidoreductase</keyword>
<dbReference type="Gene3D" id="2.60.40.420">
    <property type="entry name" value="Cupredoxins - blue copper proteins"/>
    <property type="match status" value="2"/>
</dbReference>
<keyword evidence="5" id="KW-1133">Transmembrane helix</keyword>
<evidence type="ECO:0000313" key="8">
    <source>
        <dbReference type="EMBL" id="GAA2737312.1"/>
    </source>
</evidence>
<dbReference type="InterPro" id="IPR011706">
    <property type="entry name" value="Cu-oxidase_C"/>
</dbReference>
<feature type="domain" description="Plastocyanin-like" evidence="7">
    <location>
        <begin position="131"/>
        <end position="246"/>
    </location>
</feature>
<gene>
    <name evidence="8" type="ORF">GCM10009867_24030</name>
</gene>
<evidence type="ECO:0000256" key="5">
    <source>
        <dbReference type="SAM" id="Phobius"/>
    </source>
</evidence>
<evidence type="ECO:0000256" key="2">
    <source>
        <dbReference type="ARBA" id="ARBA00023002"/>
    </source>
</evidence>
<sequence length="538" mass="56400">MPSEHSAAEELDPHTGETGAGPTGLGAALRRHLRLWVAGVVALALVGTIGWMWAASLVPASYSPMQMGLMDAGGGPAVHLGMAHGTVPSGATGSGAGPRTESGVGPRPRDVTSFVEQRRGTPDVRLTLTARREEVSIPGGPTVTAYTLNGTTPGPTIRAAQGQLVEVTLVNESVPGGTTLHWHGIDVPNAEDGVAGVTQDAVTMGRSHTYRFVAERAGTYWYHSHQVSHEQVVKGLLGAVVVTPKAPDAWTGADTALVALSHVYAGKRTINGRAGETRIEAAAGSVVRVRVVNTDNGLMPVWVGGAAFRVLAVDGTEVHEPQEATGRAVLVPAGGRADLGVHVPATGVRVELPGAALVLGPAGAQTPAPTRKPAASVDLLSYGTPVALPFDPERATRHFTYSIGRRPGFVNGRPGVHWTINGTMYPKVPMFVVSEGDVVRVRIANKSGETHPMHLHGHHVVVLSRDGVAATGSPWWTDSLEVSQGQTVEVAFVADNPGIWMDHCHNLPHAKEGLVAHLMYEGVTTPFRLGRHSVNSPE</sequence>
<feature type="compositionally biased region" description="Basic and acidic residues" evidence="4">
    <location>
        <begin position="1"/>
        <end position="15"/>
    </location>
</feature>
<keyword evidence="3" id="KW-0186">Copper</keyword>